<protein>
    <submittedName>
        <fullName evidence="1">Uncharacterized protein</fullName>
    </submittedName>
</protein>
<reference evidence="1" key="1">
    <citation type="submission" date="2019-08" db="EMBL/GenBank/DDBJ databases">
        <authorList>
            <person name="Kucharzyk K."/>
            <person name="Murdoch R.W."/>
            <person name="Higgins S."/>
            <person name="Loffler F."/>
        </authorList>
    </citation>
    <scope>NUCLEOTIDE SEQUENCE</scope>
</reference>
<accession>A0A645EJX7</accession>
<evidence type="ECO:0000313" key="1">
    <source>
        <dbReference type="EMBL" id="MPN00863.1"/>
    </source>
</evidence>
<proteinExistence type="predicted"/>
<dbReference type="EMBL" id="VSSQ01046895">
    <property type="protein sequence ID" value="MPN00863.1"/>
    <property type="molecule type" value="Genomic_DNA"/>
</dbReference>
<sequence length="242" mass="24498">MFSGGGLRFVVGRQHDELESLPIGHGFVRPEISVRIAVDDLSVAELRHILIAPDGGSHITVALQTAHDAKAQPAACNGLVGAVVRHIRNLYRALKPLGGVKAEVTDPSAAGVDGIGILGVGRGLGVAGTNVDCPLGGIGQFQKLNAEQRSLGGHSGGHRAVDRGGWEGHGGIHWGGSVNILHCHAVDADEDAALCRAVVGAVRGEGNSHAVVGAAGNVGQLTQRVLAGAGGAEVQQLIVAVG</sequence>
<name>A0A645EJX7_9ZZZZ</name>
<dbReference type="AlphaFoldDB" id="A0A645EJX7"/>
<comment type="caution">
    <text evidence="1">The sequence shown here is derived from an EMBL/GenBank/DDBJ whole genome shotgun (WGS) entry which is preliminary data.</text>
</comment>
<organism evidence="1">
    <name type="scientific">bioreactor metagenome</name>
    <dbReference type="NCBI Taxonomy" id="1076179"/>
    <lineage>
        <taxon>unclassified sequences</taxon>
        <taxon>metagenomes</taxon>
        <taxon>ecological metagenomes</taxon>
    </lineage>
</organism>
<gene>
    <name evidence="1" type="ORF">SDC9_148061</name>
</gene>